<dbReference type="FunFam" id="1.10.3720.10:FF:000001">
    <property type="entry name" value="Glycine betaine ABC transporter, permease"/>
    <property type="match status" value="1"/>
</dbReference>
<dbReference type="CDD" id="cd13610">
    <property type="entry name" value="PBP2_ChoS"/>
    <property type="match status" value="1"/>
</dbReference>
<dbReference type="Gene3D" id="3.40.190.120">
    <property type="entry name" value="Osmoprotection protein (prox), domain 2"/>
    <property type="match status" value="1"/>
</dbReference>
<accession>J0DFQ9</accession>
<keyword evidence="11" id="KW-1185">Reference proteome</keyword>
<evidence type="ECO:0000256" key="4">
    <source>
        <dbReference type="ARBA" id="ARBA00022989"/>
    </source>
</evidence>
<dbReference type="HOGENOM" id="CLU_038355_0_1_11"/>
<protein>
    <recommendedName>
        <fullName evidence="9">ABC transmembrane type-1 domain-containing protein</fullName>
    </recommendedName>
</protein>
<keyword evidence="2 8" id="KW-0813">Transport</keyword>
<dbReference type="PANTHER" id="PTHR30177:SF4">
    <property type="entry name" value="OSMOPROTECTANT IMPORT PERMEASE PROTEIN OSMW"/>
    <property type="match status" value="1"/>
</dbReference>
<dbReference type="RefSeq" id="WP_007147669.1">
    <property type="nucleotide sequence ID" value="NZ_AKCI01000001.1"/>
</dbReference>
<comment type="caution">
    <text evidence="10">The sequence shown here is derived from an EMBL/GenBank/DDBJ whole genome shotgun (WGS) entry which is preliminary data.</text>
</comment>
<dbReference type="Gene3D" id="1.10.3720.10">
    <property type="entry name" value="MetI-like"/>
    <property type="match status" value="1"/>
</dbReference>
<reference evidence="10 11" key="1">
    <citation type="submission" date="2012-01" db="EMBL/GenBank/DDBJ databases">
        <title>The Genome Sequence of Scardovia wiggsiae F0424.</title>
        <authorList>
            <consortium name="The Broad Institute Genome Sequencing Platform"/>
            <person name="Earl A."/>
            <person name="Ward D."/>
            <person name="Feldgarden M."/>
            <person name="Gevers D."/>
            <person name="Izard J."/>
            <person name="Ganesan A."/>
            <person name="Baranova O.V."/>
            <person name="Blanton J.M."/>
            <person name="Tanner A.C."/>
            <person name="Mathney J."/>
            <person name="Dewhirst F.E."/>
            <person name="Young S.K."/>
            <person name="Zeng Q."/>
            <person name="Gargeya S."/>
            <person name="Fitzgerald M."/>
            <person name="Haas B."/>
            <person name="Abouelleil A."/>
            <person name="Alvarado L."/>
            <person name="Arachchi H.M."/>
            <person name="Berlin A."/>
            <person name="Chapman S.B."/>
            <person name="Gearin G."/>
            <person name="Goldberg J."/>
            <person name="Griggs A."/>
            <person name="Gujja S."/>
            <person name="Hansen M."/>
            <person name="Heiman D."/>
            <person name="Howarth C."/>
            <person name="Larimer J."/>
            <person name="Lui A."/>
            <person name="MacDonald P.J.P."/>
            <person name="McCowen C."/>
            <person name="Montmayeur A."/>
            <person name="Murphy C."/>
            <person name="Neiman D."/>
            <person name="Pearson M."/>
            <person name="Priest M."/>
            <person name="Roberts A."/>
            <person name="Saif S."/>
            <person name="Shea T."/>
            <person name="Sisk P."/>
            <person name="Stolte C."/>
            <person name="Sykes S."/>
            <person name="Wortman J."/>
            <person name="Nusbaum C."/>
            <person name="Birren B."/>
        </authorList>
    </citation>
    <scope>NUCLEOTIDE SEQUENCE [LARGE SCALE GENOMIC DNA]</scope>
    <source>
        <strain evidence="10 11">F0424</strain>
    </source>
</reference>
<evidence type="ECO:0000256" key="8">
    <source>
        <dbReference type="RuleBase" id="RU363032"/>
    </source>
</evidence>
<dbReference type="PROSITE" id="PS50928">
    <property type="entry name" value="ABC_TM1"/>
    <property type="match status" value="1"/>
</dbReference>
<feature type="transmembrane region" description="Helical" evidence="8">
    <location>
        <begin position="25"/>
        <end position="46"/>
    </location>
</feature>
<comment type="similarity">
    <text evidence="6">In the C-terminal section; belongs to the OsmX family.</text>
</comment>
<evidence type="ECO:0000256" key="7">
    <source>
        <dbReference type="ARBA" id="ARBA00035652"/>
    </source>
</evidence>
<keyword evidence="3 8" id="KW-0812">Transmembrane</keyword>
<dbReference type="GO" id="GO:0022857">
    <property type="term" value="F:transmembrane transporter activity"/>
    <property type="evidence" value="ECO:0007669"/>
    <property type="project" value="InterPro"/>
</dbReference>
<feature type="domain" description="ABC transmembrane type-1" evidence="9">
    <location>
        <begin position="19"/>
        <end position="198"/>
    </location>
</feature>
<evidence type="ECO:0000256" key="6">
    <source>
        <dbReference type="ARBA" id="ARBA00035642"/>
    </source>
</evidence>
<dbReference type="eggNOG" id="COG1174">
    <property type="taxonomic scope" value="Bacteria"/>
</dbReference>
<dbReference type="STRING" id="857290.HMPREF9156_00602"/>
<dbReference type="EMBL" id="AGZS01000002">
    <property type="protein sequence ID" value="EJD65158.1"/>
    <property type="molecule type" value="Genomic_DNA"/>
</dbReference>
<dbReference type="GO" id="GO:0031460">
    <property type="term" value="P:glycine betaine transport"/>
    <property type="evidence" value="ECO:0007669"/>
    <property type="project" value="TreeGrafter"/>
</dbReference>
<dbReference type="AlphaFoldDB" id="J0DFQ9"/>
<dbReference type="Gene3D" id="3.40.190.10">
    <property type="entry name" value="Periplasmic binding protein-like II"/>
    <property type="match status" value="1"/>
</dbReference>
<proteinExistence type="inferred from homology"/>
<feature type="transmembrane region" description="Helical" evidence="8">
    <location>
        <begin position="67"/>
        <end position="94"/>
    </location>
</feature>
<dbReference type="GO" id="GO:0043190">
    <property type="term" value="C:ATP-binding cassette (ABC) transporter complex"/>
    <property type="evidence" value="ECO:0007669"/>
    <property type="project" value="InterPro"/>
</dbReference>
<comment type="similarity">
    <text evidence="8">Belongs to the binding-protein-dependent transport system permease family.</text>
</comment>
<keyword evidence="5 8" id="KW-0472">Membrane</keyword>
<dbReference type="CDD" id="cd06261">
    <property type="entry name" value="TM_PBP2"/>
    <property type="match status" value="1"/>
</dbReference>
<evidence type="ECO:0000313" key="10">
    <source>
        <dbReference type="EMBL" id="EJD65158.1"/>
    </source>
</evidence>
<feature type="transmembrane region" description="Helical" evidence="8">
    <location>
        <begin position="179"/>
        <end position="200"/>
    </location>
</feature>
<feature type="transmembrane region" description="Helical" evidence="8">
    <location>
        <begin position="146"/>
        <end position="172"/>
    </location>
</feature>
<dbReference type="InterPro" id="IPR007210">
    <property type="entry name" value="ABC_Gly_betaine_transp_sub-bd"/>
</dbReference>
<dbReference type="Pfam" id="PF04069">
    <property type="entry name" value="OpuAC"/>
    <property type="match status" value="1"/>
</dbReference>
<dbReference type="eggNOG" id="COG1732">
    <property type="taxonomic scope" value="Bacteria"/>
</dbReference>
<gene>
    <name evidence="10" type="ORF">HMPREF9156_00602</name>
</gene>
<evidence type="ECO:0000256" key="3">
    <source>
        <dbReference type="ARBA" id="ARBA00022692"/>
    </source>
</evidence>
<evidence type="ECO:0000256" key="2">
    <source>
        <dbReference type="ARBA" id="ARBA00022448"/>
    </source>
</evidence>
<dbReference type="InterPro" id="IPR035906">
    <property type="entry name" value="MetI-like_sf"/>
</dbReference>
<dbReference type="Proteomes" id="UP000006415">
    <property type="component" value="Unassembled WGS sequence"/>
</dbReference>
<evidence type="ECO:0000313" key="11">
    <source>
        <dbReference type="Proteomes" id="UP000006415"/>
    </source>
</evidence>
<keyword evidence="4 8" id="KW-1133">Transmembrane helix</keyword>
<dbReference type="InterPro" id="IPR000515">
    <property type="entry name" value="MetI-like"/>
</dbReference>
<comment type="subcellular location">
    <subcellularLocation>
        <location evidence="8">Cell membrane</location>
        <topology evidence="8">Multi-pass membrane protein</topology>
    </subcellularLocation>
    <subcellularLocation>
        <location evidence="1">Membrane</location>
        <topology evidence="1">Multi-pass membrane protein</topology>
    </subcellularLocation>
</comment>
<evidence type="ECO:0000256" key="5">
    <source>
        <dbReference type="ARBA" id="ARBA00023136"/>
    </source>
</evidence>
<organism evidence="10 11">
    <name type="scientific">Scardovia wiggsiae F0424</name>
    <dbReference type="NCBI Taxonomy" id="857290"/>
    <lineage>
        <taxon>Bacteria</taxon>
        <taxon>Bacillati</taxon>
        <taxon>Actinomycetota</taxon>
        <taxon>Actinomycetes</taxon>
        <taxon>Bifidobacteriales</taxon>
        <taxon>Bifidobacteriaceae</taxon>
        <taxon>Scardovia</taxon>
    </lineage>
</organism>
<dbReference type="SUPFAM" id="SSF161098">
    <property type="entry name" value="MetI-like"/>
    <property type="match status" value="1"/>
</dbReference>
<sequence length="507" mass="55378">MNDLVTTFQNRFGDWAEALLQHLQISLLSLLIAILISVPLAVWLFNRKKASEAILQITGIFQTIPSLALLGLLIPVIGIGTVPAVTALVVYALFPIVQNTITGLQGIDPNLVEAGTAFGMTRWERLRKYELPLAMPVIVSGVRTSAVMIIGTATLAALIGAGGLGSFILLGIDRNNNSLILIGAISSALLAILFSLVIRWLEKRSLKQILAAFLVLIVGLAGSYAPNFVSAAQKQDTVVIAGKLGPEPEILINMYKQLIEADSNIKVALKPDFGKTTFLYKALKRGDIDIYPEFTGTITESLLTDKPKASNDPGAVYSAARDGILRQDSLVLLKPMRFQDTYAVAVKKHYADQYSLKNISDLANVGGSVQAGFTAEFNDRDDGNRGLKKVYGLDLNVRTMDPALRYTAINDGQVQIVDAYSTDAEITQYNLIALKDNKHLFPPYQGAPLMKSSLLKKHPELQRILNKLSGKITDAEMSRMNYEVKVRNRAAADVAHEYLLKEGLLKK</sequence>
<feature type="transmembrane region" description="Helical" evidence="8">
    <location>
        <begin position="206"/>
        <end position="225"/>
    </location>
</feature>
<dbReference type="OrthoDB" id="9801163at2"/>
<name>J0DFQ9_9BIFI</name>
<dbReference type="PANTHER" id="PTHR30177">
    <property type="entry name" value="GLYCINE BETAINE/L-PROLINE TRANSPORT SYSTEM PERMEASE PROTEIN PROW"/>
    <property type="match status" value="1"/>
</dbReference>
<dbReference type="InterPro" id="IPR051204">
    <property type="entry name" value="ABC_transp_perm/SBD"/>
</dbReference>
<evidence type="ECO:0000259" key="9">
    <source>
        <dbReference type="PROSITE" id="PS50928"/>
    </source>
</evidence>
<dbReference type="SUPFAM" id="SSF53850">
    <property type="entry name" value="Periplasmic binding protein-like II"/>
    <property type="match status" value="1"/>
</dbReference>
<evidence type="ECO:0000256" key="1">
    <source>
        <dbReference type="ARBA" id="ARBA00004141"/>
    </source>
</evidence>
<comment type="similarity">
    <text evidence="7">In the N-terminal section; belongs to the binding-protein-dependent transport system permease family.</text>
</comment>
<dbReference type="InterPro" id="IPR058089">
    <property type="entry name" value="EgtUBC_SBD"/>
</dbReference>
<dbReference type="Pfam" id="PF00528">
    <property type="entry name" value="BPD_transp_1"/>
    <property type="match status" value="1"/>
</dbReference>